<dbReference type="VEuPathDB" id="FungiDB:AB675_10406"/>
<dbReference type="AlphaFoldDB" id="A0A0N0NIM3"/>
<dbReference type="GeneID" id="28731055"/>
<name>A0A0N0NIM3_9EURO</name>
<dbReference type="Gene3D" id="3.40.50.1820">
    <property type="entry name" value="alpha/beta hydrolase"/>
    <property type="match status" value="1"/>
</dbReference>
<dbReference type="Gene3D" id="1.10.3020.20">
    <property type="match status" value="1"/>
</dbReference>
<accession>A0A0N0NIM3</accession>
<dbReference type="PANTHER" id="PTHR43056">
    <property type="entry name" value="PEPTIDASE S9 PROLYL OLIGOPEPTIDASE"/>
    <property type="match status" value="1"/>
</dbReference>
<evidence type="ECO:0000259" key="2">
    <source>
        <dbReference type="SMART" id="SM00939"/>
    </source>
</evidence>
<protein>
    <recommendedName>
        <fullName evidence="2">Xaa-Pro dipeptidyl-peptidase C-terminal domain-containing protein</fullName>
    </recommendedName>
</protein>
<sequence>MPNKLRDIRSEYQGSSPYIVERNVSVPLADGGVVRCNVYMPLGARTGCKYPVIATYGPYGKDVHYQQFHPASFAQVPDEQKTDDSGFELPTPLYWTSHGYVVVRADEIGSGQSPGILSVFSPRMLHAFPTVIEWSSEQSWSTGKVGLLGISYYATTQWYAAAQSPKGLAAIVPWEGFSDLYRDFIRHGGILNNFFFSVWFDRQVKSNQYGRSGKAGRNWGPDTIEGDLSEEELVTTLTNIGEEAKNAPYADHPMFASMNINFDDITVPLLSVGNFGGTGLHLRGNIFAYTHSASEFKYLRFISGRHDLPFFLPDEVETQRSFLDAFLKGEDREGWSQKGKLPPVSLLLRKGNPGHNDIAAEAASFFRREEFEWPIARTQYKKLYLTSDLQLSFDVPSNITTKVTYPALDWTTAGHSVSFSTAPFDNEIEITGHSVLHLRVSVSGVLQNPCPADIDIFATLRHFTADGEQVFYTGTTGQPVAVTVGSLRVSHRKVDTSHRYHRVWQPYRSYLSSDVQPVVLNEIYDVDIEIMPTNVVISKGGRLVLEIGSSDPDHTDVFKHNDPQDRKQGVFGGKNNIHFAPGAHNYLTIPVIPETDVVIV</sequence>
<dbReference type="EMBL" id="LFJN01000035">
    <property type="protein sequence ID" value="KPI35908.1"/>
    <property type="molecule type" value="Genomic_DNA"/>
</dbReference>
<dbReference type="OrthoDB" id="416441at2759"/>
<organism evidence="3 4">
    <name type="scientific">Cyphellophora attinorum</name>
    <dbReference type="NCBI Taxonomy" id="1664694"/>
    <lineage>
        <taxon>Eukaryota</taxon>
        <taxon>Fungi</taxon>
        <taxon>Dikarya</taxon>
        <taxon>Ascomycota</taxon>
        <taxon>Pezizomycotina</taxon>
        <taxon>Eurotiomycetes</taxon>
        <taxon>Chaetothyriomycetidae</taxon>
        <taxon>Chaetothyriales</taxon>
        <taxon>Cyphellophoraceae</taxon>
        <taxon>Cyphellophora</taxon>
    </lineage>
</organism>
<dbReference type="SUPFAM" id="SSF49785">
    <property type="entry name" value="Galactose-binding domain-like"/>
    <property type="match status" value="1"/>
</dbReference>
<dbReference type="RefSeq" id="XP_017995871.1">
    <property type="nucleotide sequence ID" value="XM_018139175.1"/>
</dbReference>
<dbReference type="InterPro" id="IPR029058">
    <property type="entry name" value="AB_hydrolase_fold"/>
</dbReference>
<gene>
    <name evidence="3" type="ORF">AB675_10406</name>
</gene>
<dbReference type="STRING" id="1664694.A0A0N0NIM3"/>
<dbReference type="Pfam" id="PF08530">
    <property type="entry name" value="PepX_C"/>
    <property type="match status" value="1"/>
</dbReference>
<reference evidence="3 4" key="1">
    <citation type="submission" date="2015-06" db="EMBL/GenBank/DDBJ databases">
        <title>Draft genome of the ant-associated black yeast Phialophora attae CBS 131958.</title>
        <authorList>
            <person name="Moreno L.F."/>
            <person name="Stielow B.J."/>
            <person name="de Hoog S."/>
            <person name="Vicente V.A."/>
            <person name="Weiss V.A."/>
            <person name="de Vries M."/>
            <person name="Cruz L.M."/>
            <person name="Souza E.M."/>
        </authorList>
    </citation>
    <scope>NUCLEOTIDE SEQUENCE [LARGE SCALE GENOMIC DNA]</scope>
    <source>
        <strain evidence="3 4">CBS 131958</strain>
    </source>
</reference>
<keyword evidence="4" id="KW-1185">Reference proteome</keyword>
<evidence type="ECO:0000313" key="4">
    <source>
        <dbReference type="Proteomes" id="UP000038010"/>
    </source>
</evidence>
<proteinExistence type="predicted"/>
<dbReference type="Proteomes" id="UP000038010">
    <property type="component" value="Unassembled WGS sequence"/>
</dbReference>
<dbReference type="Pfam" id="PF02129">
    <property type="entry name" value="Peptidase_S15"/>
    <property type="match status" value="1"/>
</dbReference>
<keyword evidence="1" id="KW-0378">Hydrolase</keyword>
<comment type="caution">
    <text evidence="3">The sequence shown here is derived from an EMBL/GenBank/DDBJ whole genome shotgun (WGS) entry which is preliminary data.</text>
</comment>
<dbReference type="InterPro" id="IPR050585">
    <property type="entry name" value="Xaa-Pro_dipeptidyl-ppase/CocE"/>
</dbReference>
<dbReference type="InterPro" id="IPR005674">
    <property type="entry name" value="CocE/Ser_esterase"/>
</dbReference>
<evidence type="ECO:0000313" key="3">
    <source>
        <dbReference type="EMBL" id="KPI35908.1"/>
    </source>
</evidence>
<dbReference type="PANTHER" id="PTHR43056:SF10">
    <property type="entry name" value="COCE_NOND FAMILY, PUTATIVE (AFU_ORTHOLOGUE AFUA_7G00600)-RELATED"/>
    <property type="match status" value="1"/>
</dbReference>
<dbReference type="SMART" id="SM00939">
    <property type="entry name" value="PepX_C"/>
    <property type="match status" value="1"/>
</dbReference>
<dbReference type="Gene3D" id="2.60.120.260">
    <property type="entry name" value="Galactose-binding domain-like"/>
    <property type="match status" value="1"/>
</dbReference>
<evidence type="ECO:0000256" key="1">
    <source>
        <dbReference type="ARBA" id="ARBA00022801"/>
    </source>
</evidence>
<dbReference type="SUPFAM" id="SSF53474">
    <property type="entry name" value="alpha/beta-Hydrolases"/>
    <property type="match status" value="1"/>
</dbReference>
<dbReference type="NCBIfam" id="TIGR00976">
    <property type="entry name" value="CocE_NonD"/>
    <property type="match status" value="1"/>
</dbReference>
<dbReference type="GO" id="GO:0008239">
    <property type="term" value="F:dipeptidyl-peptidase activity"/>
    <property type="evidence" value="ECO:0007669"/>
    <property type="project" value="InterPro"/>
</dbReference>
<dbReference type="InterPro" id="IPR013736">
    <property type="entry name" value="Xaa-Pro_dipept_C"/>
</dbReference>
<feature type="domain" description="Xaa-Pro dipeptidyl-peptidase C-terminal" evidence="2">
    <location>
        <begin position="320"/>
        <end position="588"/>
    </location>
</feature>
<dbReference type="InterPro" id="IPR008979">
    <property type="entry name" value="Galactose-bd-like_sf"/>
</dbReference>
<dbReference type="InterPro" id="IPR000383">
    <property type="entry name" value="Xaa-Pro-like_dom"/>
</dbReference>